<dbReference type="GO" id="GO:0043571">
    <property type="term" value="P:maintenance of CRISPR repeat elements"/>
    <property type="evidence" value="ECO:0007669"/>
    <property type="project" value="InterPro"/>
</dbReference>
<evidence type="ECO:0000313" key="8">
    <source>
        <dbReference type="EMBL" id="OHA65233.1"/>
    </source>
</evidence>
<sequence>MTFSKYYLKQPKQKIVQDILLLLLVGGALVLSGASPSLATGLWKNLGKKKKYRKKSVENAFSRLKKQGCLEIQKSGHQVSIALTKEGRIKAGKFQINHLEIQRPKKWDRKWRVVIFDIIENGPGRTKRNGLRGFLFRLGFWRLQHSVWIHPFDCTQELALLREFFGLTTKEVRLLVVEAFEGEGALKEIFEL</sequence>
<dbReference type="AlphaFoldDB" id="A0A1G2QXK1"/>
<evidence type="ECO:0000256" key="2">
    <source>
        <dbReference type="ARBA" id="ARBA00022723"/>
    </source>
</evidence>
<proteinExistence type="predicted"/>
<keyword evidence="5" id="KW-0460">Magnesium</keyword>
<feature type="domain" description="Transcriptional repressor PaaX-like central Cas2-like" evidence="7">
    <location>
        <begin position="105"/>
        <end position="179"/>
    </location>
</feature>
<evidence type="ECO:0000256" key="4">
    <source>
        <dbReference type="ARBA" id="ARBA00022801"/>
    </source>
</evidence>
<dbReference type="GO" id="GO:0004521">
    <property type="term" value="F:RNA endonuclease activity"/>
    <property type="evidence" value="ECO:0007669"/>
    <property type="project" value="InterPro"/>
</dbReference>
<dbReference type="EMBL" id="MHTT01000015">
    <property type="protein sequence ID" value="OHA65233.1"/>
    <property type="molecule type" value="Genomic_DNA"/>
</dbReference>
<dbReference type="STRING" id="1802448.A2672_01980"/>
<evidence type="ECO:0000313" key="9">
    <source>
        <dbReference type="Proteomes" id="UP000178065"/>
    </source>
</evidence>
<gene>
    <name evidence="8" type="ORF">A2672_01980</name>
</gene>
<dbReference type="Pfam" id="PF20803">
    <property type="entry name" value="PaaX_M"/>
    <property type="match status" value="1"/>
</dbReference>
<evidence type="ECO:0000256" key="1">
    <source>
        <dbReference type="ARBA" id="ARBA00022722"/>
    </source>
</evidence>
<dbReference type="Proteomes" id="UP000178065">
    <property type="component" value="Unassembled WGS sequence"/>
</dbReference>
<evidence type="ECO:0000256" key="3">
    <source>
        <dbReference type="ARBA" id="ARBA00022759"/>
    </source>
</evidence>
<evidence type="ECO:0000256" key="5">
    <source>
        <dbReference type="ARBA" id="ARBA00022842"/>
    </source>
</evidence>
<dbReference type="NCBIfam" id="TIGR01573">
    <property type="entry name" value="cas2"/>
    <property type="match status" value="1"/>
</dbReference>
<dbReference type="InterPro" id="IPR048846">
    <property type="entry name" value="PaaX-like_central"/>
</dbReference>
<comment type="caution">
    <text evidence="8">The sequence shown here is derived from an EMBL/GenBank/DDBJ whole genome shotgun (WGS) entry which is preliminary data.</text>
</comment>
<dbReference type="InterPro" id="IPR021127">
    <property type="entry name" value="CRISPR_associated_Cas2"/>
</dbReference>
<keyword evidence="4" id="KW-0378">Hydrolase</keyword>
<dbReference type="Gene3D" id="3.30.70.2650">
    <property type="match status" value="1"/>
</dbReference>
<keyword evidence="1" id="KW-0540">Nuclease</keyword>
<keyword evidence="3 8" id="KW-0255">Endonuclease</keyword>
<organism evidence="8 9">
    <name type="scientific">Candidatus Wildermuthbacteria bacterium RIFCSPHIGHO2_01_FULL_49_22b</name>
    <dbReference type="NCBI Taxonomy" id="1802448"/>
    <lineage>
        <taxon>Bacteria</taxon>
        <taxon>Candidatus Wildermuthiibacteriota</taxon>
    </lineage>
</organism>
<protein>
    <submittedName>
        <fullName evidence="8">CRISPR-associated endonuclease Cas2</fullName>
    </submittedName>
</protein>
<evidence type="ECO:0000259" key="7">
    <source>
        <dbReference type="Pfam" id="PF20803"/>
    </source>
</evidence>
<keyword evidence="6" id="KW-0051">Antiviral defense</keyword>
<name>A0A1G2QXK1_9BACT</name>
<dbReference type="SUPFAM" id="SSF143430">
    <property type="entry name" value="TTP0101/SSO1404-like"/>
    <property type="match status" value="1"/>
</dbReference>
<evidence type="ECO:0000256" key="6">
    <source>
        <dbReference type="ARBA" id="ARBA00023118"/>
    </source>
</evidence>
<accession>A0A1G2QXK1</accession>
<reference evidence="8 9" key="1">
    <citation type="journal article" date="2016" name="Nat. Commun.">
        <title>Thousands of microbial genomes shed light on interconnected biogeochemical processes in an aquifer system.</title>
        <authorList>
            <person name="Anantharaman K."/>
            <person name="Brown C.T."/>
            <person name="Hug L.A."/>
            <person name="Sharon I."/>
            <person name="Castelle C.J."/>
            <person name="Probst A.J."/>
            <person name="Thomas B.C."/>
            <person name="Singh A."/>
            <person name="Wilkins M.J."/>
            <person name="Karaoz U."/>
            <person name="Brodie E.L."/>
            <person name="Williams K.H."/>
            <person name="Hubbard S.S."/>
            <person name="Banfield J.F."/>
        </authorList>
    </citation>
    <scope>NUCLEOTIDE SEQUENCE [LARGE SCALE GENOMIC DNA]</scope>
</reference>
<dbReference type="GO" id="GO:0006351">
    <property type="term" value="P:DNA-templated transcription"/>
    <property type="evidence" value="ECO:0007669"/>
    <property type="project" value="TreeGrafter"/>
</dbReference>
<keyword evidence="2" id="KW-0479">Metal-binding</keyword>
<dbReference type="PANTHER" id="PTHR30319">
    <property type="entry name" value="PHENYLACETIC ACID REGULATOR-RELATED TRANSCRIPTIONAL REPRESSOR"/>
    <property type="match status" value="1"/>
</dbReference>
<dbReference type="PANTHER" id="PTHR30319:SF1">
    <property type="entry name" value="TRANSCRIPTIONAL REPRESSOR PAAX"/>
    <property type="match status" value="1"/>
</dbReference>